<evidence type="ECO:0000313" key="6">
    <source>
        <dbReference type="EMBL" id="KAF3279827.1"/>
    </source>
</evidence>
<keyword evidence="2" id="KW-0539">Nucleus</keyword>
<dbReference type="PANTHER" id="PTHR12214">
    <property type="entry name" value="GC-RICH SEQUENCE DNA-BINDING FACTOR"/>
    <property type="match status" value="1"/>
</dbReference>
<dbReference type="GO" id="GO:0071008">
    <property type="term" value="C:U2-type post-mRNA release spliceosomal complex"/>
    <property type="evidence" value="ECO:0007669"/>
    <property type="project" value="InterPro"/>
</dbReference>
<evidence type="ECO:0000256" key="4">
    <source>
        <dbReference type="SAM" id="MobiDB-lite"/>
    </source>
</evidence>
<organism evidence="6 7">
    <name type="scientific">Orbilia oligospora</name>
    <name type="common">Nematode-trapping fungus</name>
    <name type="synonym">Arthrobotrys oligospora</name>
    <dbReference type="NCBI Taxonomy" id="2813651"/>
    <lineage>
        <taxon>Eukaryota</taxon>
        <taxon>Fungi</taxon>
        <taxon>Dikarya</taxon>
        <taxon>Ascomycota</taxon>
        <taxon>Pezizomycotina</taxon>
        <taxon>Orbiliomycetes</taxon>
        <taxon>Orbiliales</taxon>
        <taxon>Orbiliaceae</taxon>
        <taxon>Orbilia</taxon>
    </lineage>
</organism>
<dbReference type="InterPro" id="IPR028211">
    <property type="entry name" value="Ntr2"/>
</dbReference>
<evidence type="ECO:0000313" key="7">
    <source>
        <dbReference type="Proteomes" id="UP000474640"/>
    </source>
</evidence>
<dbReference type="GO" id="GO:0000390">
    <property type="term" value="P:spliceosomal complex disassembly"/>
    <property type="evidence" value="ECO:0007669"/>
    <property type="project" value="InterPro"/>
</dbReference>
<feature type="compositionally biased region" description="Polar residues" evidence="4">
    <location>
        <begin position="335"/>
        <end position="358"/>
    </location>
</feature>
<feature type="coiled-coil region" evidence="3">
    <location>
        <begin position="597"/>
        <end position="645"/>
    </location>
</feature>
<feature type="compositionally biased region" description="Polar residues" evidence="4">
    <location>
        <begin position="315"/>
        <end position="324"/>
    </location>
</feature>
<feature type="region of interest" description="Disordered" evidence="4">
    <location>
        <begin position="512"/>
        <end position="569"/>
    </location>
</feature>
<dbReference type="PANTHER" id="PTHR12214:SF0">
    <property type="entry name" value="LD29489P"/>
    <property type="match status" value="1"/>
</dbReference>
<comment type="caution">
    <text evidence="6">The sequence shown here is derived from an EMBL/GenBank/DDBJ whole genome shotgun (WGS) entry which is preliminary data.</text>
</comment>
<feature type="compositionally biased region" description="Basic residues" evidence="4">
    <location>
        <begin position="283"/>
        <end position="296"/>
    </location>
</feature>
<evidence type="ECO:0000256" key="5">
    <source>
        <dbReference type="SAM" id="SignalP"/>
    </source>
</evidence>
<keyword evidence="3" id="KW-0175">Coiled coil</keyword>
<dbReference type="OrthoDB" id="5400830at2759"/>
<feature type="compositionally biased region" description="Polar residues" evidence="4">
    <location>
        <begin position="368"/>
        <end position="388"/>
    </location>
</feature>
<comment type="subcellular location">
    <subcellularLocation>
        <location evidence="1">Nucleus</location>
    </subcellularLocation>
</comment>
<feature type="compositionally biased region" description="Basic and acidic residues" evidence="4">
    <location>
        <begin position="512"/>
        <end position="535"/>
    </location>
</feature>
<gene>
    <name evidence="6" type="ORF">TWF970_003854</name>
</gene>
<keyword evidence="5" id="KW-0732">Signal</keyword>
<feature type="chain" id="PRO_5028834538" evidence="5">
    <location>
        <begin position="20"/>
        <end position="672"/>
    </location>
</feature>
<name>A0A7C8RAY8_ORBOL</name>
<dbReference type="InterPro" id="IPR012890">
    <property type="entry name" value="GCFC2-like"/>
</dbReference>
<proteinExistence type="predicted"/>
<reference evidence="6 7" key="1">
    <citation type="submission" date="2020-01" db="EMBL/GenBank/DDBJ databases">
        <authorList>
            <person name="Palmer J.M."/>
        </authorList>
    </citation>
    <scope>NUCLEOTIDE SEQUENCE [LARGE SCALE GENOMIC DNA]</scope>
    <source>
        <strain evidence="6 7">TWF970</strain>
    </source>
</reference>
<feature type="compositionally biased region" description="Acidic residues" evidence="4">
    <location>
        <begin position="536"/>
        <end position="549"/>
    </location>
</feature>
<dbReference type="Proteomes" id="UP000474640">
    <property type="component" value="Unassembled WGS sequence"/>
</dbReference>
<evidence type="ECO:0000256" key="2">
    <source>
        <dbReference type="ARBA" id="ARBA00023242"/>
    </source>
</evidence>
<sequence>MYNLFSFAVLSALASQVLAGPIDTHANGILLSREALAEIPEYNPSKRHELSHHEEIGIVGRDLIDHLHENYAHHNFFRDVHTTAENRTLRRYEIPDDLMDLAIRSFPLHKRHSNVIKKRALKKRAEVVTFGPHERRALEKREGADGLNSFVVEKYCGGGARITNELWNGATVIFCQQHNDYLRNFASMGGSPPPSYMSYGPFPLADGGEGDLVFSFGRDDGFPWANVILTCSTLVRLDNCGGQGLANGGTMSTRSKVGFGAFHYAMIPGDITKEPTDSSPPLFKRKSASTKTRKTINRSLISLEDPHAEDDQNTEKTSQSTDTPELTRPIVIKKSTLSRQNNPERSASSPASLVQPSTPKDKPRATLKKSTILPSQPFSQLSLTSRPSYSKEALAELKGSTPTTPLHRSNDDDTDISMSDAPPPASKDPLDVAGKFAVERASAAAAANELSIPDSGTIKALKARRALLAQNPDYISLSDDVKKGSRLQKTQDDEEEILETFVEDGGLALGKRAEKEKERRRREDIREAIDMVERPSDEDEEDSNDDGNGEWEANRLRTGGYGSSKRETLEEKLRKPPAVITPLPNFQEALANLKGILAGMNDAMEQKSKRVEELLSEKEMIEQREKELQKLLKETSEKYEQLRAEAGTALHVGRGLESFGDDTAGNGIPAGV</sequence>
<feature type="region of interest" description="Disordered" evidence="4">
    <location>
        <begin position="270"/>
        <end position="430"/>
    </location>
</feature>
<protein>
    <submittedName>
        <fullName evidence="6">Uncharacterized protein</fullName>
    </submittedName>
</protein>
<feature type="signal peptide" evidence="5">
    <location>
        <begin position="1"/>
        <end position="19"/>
    </location>
</feature>
<accession>A0A7C8RAY8</accession>
<dbReference type="AlphaFoldDB" id="A0A7C8RAY8"/>
<evidence type="ECO:0000256" key="3">
    <source>
        <dbReference type="SAM" id="Coils"/>
    </source>
</evidence>
<dbReference type="GO" id="GO:0003677">
    <property type="term" value="F:DNA binding"/>
    <property type="evidence" value="ECO:0007669"/>
    <property type="project" value="InterPro"/>
</dbReference>
<dbReference type="Pfam" id="PF15458">
    <property type="entry name" value="NTR2"/>
    <property type="match status" value="1"/>
</dbReference>
<evidence type="ECO:0000256" key="1">
    <source>
        <dbReference type="ARBA" id="ARBA00004123"/>
    </source>
</evidence>
<dbReference type="EMBL" id="JAABOJ010000020">
    <property type="protein sequence ID" value="KAF3279827.1"/>
    <property type="molecule type" value="Genomic_DNA"/>
</dbReference>
<feature type="compositionally biased region" description="Basic and acidic residues" evidence="4">
    <location>
        <begin position="304"/>
        <end position="314"/>
    </location>
</feature>